<keyword evidence="1" id="KW-0472">Membrane</keyword>
<keyword evidence="1" id="KW-0812">Transmembrane</keyword>
<dbReference type="GO" id="GO:0004143">
    <property type="term" value="F:ATP-dependent diacylglycerol kinase activity"/>
    <property type="evidence" value="ECO:0007669"/>
    <property type="project" value="InterPro"/>
</dbReference>
<dbReference type="GO" id="GO:0016779">
    <property type="term" value="F:nucleotidyltransferase activity"/>
    <property type="evidence" value="ECO:0007669"/>
    <property type="project" value="UniProtKB-KW"/>
</dbReference>
<feature type="transmembrane region" description="Helical" evidence="1">
    <location>
        <begin position="70"/>
        <end position="91"/>
    </location>
</feature>
<keyword evidence="1" id="KW-1133">Transmembrane helix</keyword>
<comment type="caution">
    <text evidence="2">The sequence shown here is derived from an EMBL/GenBank/DDBJ whole genome shotgun (WGS) entry which is preliminary data.</text>
</comment>
<name>A0A7C2Z399_9AQUI</name>
<dbReference type="InterPro" id="IPR037997">
    <property type="entry name" value="Dgk1-like"/>
</dbReference>
<keyword evidence="2" id="KW-0808">Transferase</keyword>
<dbReference type="PANTHER" id="PTHR31303">
    <property type="entry name" value="CTP-DEPENDENT DIACYLGLYCEROL KINASE 1"/>
    <property type="match status" value="1"/>
</dbReference>
<reference evidence="2" key="1">
    <citation type="journal article" date="2020" name="mSystems">
        <title>Genome- and Community-Level Interaction Insights into Carbon Utilization and Element Cycling Functions of Hydrothermarchaeota in Hydrothermal Sediment.</title>
        <authorList>
            <person name="Zhou Z."/>
            <person name="Liu Y."/>
            <person name="Xu W."/>
            <person name="Pan J."/>
            <person name="Luo Z.H."/>
            <person name="Li M."/>
        </authorList>
    </citation>
    <scope>NUCLEOTIDE SEQUENCE [LARGE SCALE GENOMIC DNA]</scope>
    <source>
        <strain evidence="2">SpSt-132</strain>
    </source>
</reference>
<dbReference type="EMBL" id="DSFP01000035">
    <property type="protein sequence ID" value="HEW45923.1"/>
    <property type="molecule type" value="Genomic_DNA"/>
</dbReference>
<evidence type="ECO:0000256" key="1">
    <source>
        <dbReference type="SAM" id="Phobius"/>
    </source>
</evidence>
<accession>A0A7C2Z399</accession>
<gene>
    <name evidence="2" type="ORF">ENO47_04535</name>
</gene>
<dbReference type="AlphaFoldDB" id="A0A7C2Z399"/>
<proteinExistence type="predicted"/>
<organism evidence="2">
    <name type="scientific">Hydrogenobacter sp</name>
    <dbReference type="NCBI Taxonomy" id="2152829"/>
    <lineage>
        <taxon>Bacteria</taxon>
        <taxon>Pseudomonadati</taxon>
        <taxon>Aquificota</taxon>
        <taxon>Aquificia</taxon>
        <taxon>Aquificales</taxon>
        <taxon>Aquificaceae</taxon>
        <taxon>Hydrogenobacter</taxon>
    </lineage>
</organism>
<keyword evidence="2" id="KW-0548">Nucleotidyltransferase</keyword>
<sequence>MLDLEVRRKLFHLFALLLWLLPINFFPKPLTILSFLLVLFINLLTVMGFWKERFPFYYRLVYKLEREKNYSKPSIQALWANLGIFLGFLIFGKEASTVGVVVLAVGDAFAGMVGIRYGKRRIGNKSLEGAFAFFLSVFFVLSPFIGLWQAFIVALLSSVAEILPLKLDDNFTIPLIASLVYKILML</sequence>
<protein>
    <submittedName>
        <fullName evidence="2">Phosphatidate cytidylyltransferase</fullName>
    </submittedName>
</protein>
<feature type="transmembrane region" description="Helical" evidence="1">
    <location>
        <begin position="10"/>
        <end position="26"/>
    </location>
</feature>
<feature type="transmembrane region" description="Helical" evidence="1">
    <location>
        <begin position="97"/>
        <end position="118"/>
    </location>
</feature>
<feature type="transmembrane region" description="Helical" evidence="1">
    <location>
        <begin position="32"/>
        <end position="50"/>
    </location>
</feature>
<feature type="transmembrane region" description="Helical" evidence="1">
    <location>
        <begin position="130"/>
        <end position="156"/>
    </location>
</feature>
<dbReference type="PANTHER" id="PTHR31303:SF1">
    <property type="entry name" value="CTP-DEPENDENT DIACYLGLYCEROL KINASE 1"/>
    <property type="match status" value="1"/>
</dbReference>
<evidence type="ECO:0000313" key="2">
    <source>
        <dbReference type="EMBL" id="HEW45923.1"/>
    </source>
</evidence>